<dbReference type="RefSeq" id="WP_033082725.1">
    <property type="nucleotide sequence ID" value="NZ_JQEC01000039.1"/>
</dbReference>
<dbReference type="PATRIC" id="fig|28229.3.peg.2708"/>
<gene>
    <name evidence="1" type="ORF">GAB14E_2989</name>
</gene>
<organism evidence="1 2">
    <name type="scientific">Colwellia psychrerythraea</name>
    <name type="common">Vibrio psychroerythus</name>
    <dbReference type="NCBI Taxonomy" id="28229"/>
    <lineage>
        <taxon>Bacteria</taxon>
        <taxon>Pseudomonadati</taxon>
        <taxon>Pseudomonadota</taxon>
        <taxon>Gammaproteobacteria</taxon>
        <taxon>Alteromonadales</taxon>
        <taxon>Colwelliaceae</taxon>
        <taxon>Colwellia</taxon>
    </lineage>
</organism>
<evidence type="ECO:0000313" key="1">
    <source>
        <dbReference type="EMBL" id="KGJ91832.1"/>
    </source>
</evidence>
<dbReference type="Pfam" id="PF12614">
    <property type="entry name" value="RRF_GI"/>
    <property type="match status" value="1"/>
</dbReference>
<proteinExistence type="predicted"/>
<accession>A0A099KPH0</accession>
<evidence type="ECO:0000313" key="2">
    <source>
        <dbReference type="Proteomes" id="UP000029868"/>
    </source>
</evidence>
<name>A0A099KPH0_COLPS</name>
<sequence length="122" mass="13882">MEIINAINLPSFVRRTLKAYALKAHIKQLGCGLSRIGRSRNWQLKANFSQIQAIIEFIEQEQEESWFWLVKLLRKEYQHLSHESLLALASPMSGITITALMAKTDCTLAQARKVLDALEGID</sequence>
<reference evidence="1 2" key="1">
    <citation type="submission" date="2014-08" db="EMBL/GenBank/DDBJ databases">
        <title>Genomic and Phenotypic Diversity of Colwellia psychrerythraea strains from Disparate Marine Basins.</title>
        <authorList>
            <person name="Techtmann S.M."/>
            <person name="Stelling S.C."/>
            <person name="Utturkar S.M."/>
            <person name="Alshibli N."/>
            <person name="Harris A."/>
            <person name="Brown S.D."/>
            <person name="Hazen T.C."/>
        </authorList>
    </citation>
    <scope>NUCLEOTIDE SEQUENCE [LARGE SCALE GENOMIC DNA]</scope>
    <source>
        <strain evidence="1 2">GAB14E</strain>
    </source>
</reference>
<dbReference type="AlphaFoldDB" id="A0A099KPH0"/>
<dbReference type="Proteomes" id="UP000029868">
    <property type="component" value="Unassembled WGS sequence"/>
</dbReference>
<dbReference type="OrthoDB" id="6199326at2"/>
<dbReference type="InterPro" id="IPR022253">
    <property type="entry name" value="Ribosome_recyc_fac_bac"/>
</dbReference>
<protein>
    <submittedName>
        <fullName evidence="1">Ribosome recycling factor</fullName>
    </submittedName>
</protein>
<comment type="caution">
    <text evidence="1">The sequence shown here is derived from an EMBL/GenBank/DDBJ whole genome shotgun (WGS) entry which is preliminary data.</text>
</comment>
<dbReference type="EMBL" id="JQEC01000039">
    <property type="protein sequence ID" value="KGJ91832.1"/>
    <property type="molecule type" value="Genomic_DNA"/>
</dbReference>